<evidence type="ECO:0000256" key="10">
    <source>
        <dbReference type="ARBA" id="ARBA00023242"/>
    </source>
</evidence>
<dbReference type="PROSITE" id="PS50134">
    <property type="entry name" value="ZF_TAZ"/>
    <property type="match status" value="1"/>
</dbReference>
<keyword evidence="9" id="KW-0804">Transcription</keyword>
<feature type="compositionally biased region" description="Polar residues" evidence="13">
    <location>
        <begin position="1"/>
        <end position="10"/>
    </location>
</feature>
<evidence type="ECO:0000256" key="4">
    <source>
        <dbReference type="ARBA" id="ARBA00022723"/>
    </source>
</evidence>
<organism evidence="15">
    <name type="scientific">Scylla olivacea</name>
    <name type="common">Orange mud crab</name>
    <name type="synonym">Cancer olivacea</name>
    <dbReference type="NCBI Taxonomy" id="85551"/>
    <lineage>
        <taxon>Eukaryota</taxon>
        <taxon>Metazoa</taxon>
        <taxon>Ecdysozoa</taxon>
        <taxon>Arthropoda</taxon>
        <taxon>Crustacea</taxon>
        <taxon>Multicrustacea</taxon>
        <taxon>Malacostraca</taxon>
        <taxon>Eumalacostraca</taxon>
        <taxon>Eucarida</taxon>
        <taxon>Decapoda</taxon>
        <taxon>Pleocyemata</taxon>
        <taxon>Brachyura</taxon>
        <taxon>Eubrachyura</taxon>
        <taxon>Portunoidea</taxon>
        <taxon>Portunidae</taxon>
        <taxon>Portuninae</taxon>
        <taxon>Scylla</taxon>
    </lineage>
</organism>
<feature type="compositionally biased region" description="Gly residues" evidence="13">
    <location>
        <begin position="49"/>
        <end position="59"/>
    </location>
</feature>
<evidence type="ECO:0000256" key="1">
    <source>
        <dbReference type="ARBA" id="ARBA00004123"/>
    </source>
</evidence>
<evidence type="ECO:0000256" key="3">
    <source>
        <dbReference type="ARBA" id="ARBA00022679"/>
    </source>
</evidence>
<evidence type="ECO:0000256" key="6">
    <source>
        <dbReference type="ARBA" id="ARBA00022833"/>
    </source>
</evidence>
<dbReference type="InterPro" id="IPR035898">
    <property type="entry name" value="TAZ_dom_sf"/>
</dbReference>
<dbReference type="GO" id="GO:0005667">
    <property type="term" value="C:transcription regulator complex"/>
    <property type="evidence" value="ECO:0007669"/>
    <property type="project" value="TreeGrafter"/>
</dbReference>
<proteinExistence type="predicted"/>
<dbReference type="GO" id="GO:0045944">
    <property type="term" value="P:positive regulation of transcription by RNA polymerase II"/>
    <property type="evidence" value="ECO:0007669"/>
    <property type="project" value="TreeGrafter"/>
</dbReference>
<keyword evidence="8" id="KW-0805">Transcription regulation</keyword>
<dbReference type="InterPro" id="IPR013178">
    <property type="entry name" value="Histone_AcTrfase_Rtt109/CBP"/>
</dbReference>
<evidence type="ECO:0000256" key="7">
    <source>
        <dbReference type="ARBA" id="ARBA00022853"/>
    </source>
</evidence>
<comment type="catalytic activity">
    <reaction evidence="11">
        <text>L-lysyl-[protein] + acetyl-CoA = N(6)-acetyl-L-lysyl-[protein] + CoA + H(+)</text>
        <dbReference type="Rhea" id="RHEA:45948"/>
        <dbReference type="Rhea" id="RHEA-COMP:9752"/>
        <dbReference type="Rhea" id="RHEA-COMP:10731"/>
        <dbReference type="ChEBI" id="CHEBI:15378"/>
        <dbReference type="ChEBI" id="CHEBI:29969"/>
        <dbReference type="ChEBI" id="CHEBI:57287"/>
        <dbReference type="ChEBI" id="CHEBI:57288"/>
        <dbReference type="ChEBI" id="CHEBI:61930"/>
        <dbReference type="EC" id="2.3.1.48"/>
    </reaction>
</comment>
<evidence type="ECO:0000256" key="8">
    <source>
        <dbReference type="ARBA" id="ARBA00023015"/>
    </source>
</evidence>
<dbReference type="SMART" id="SM00551">
    <property type="entry name" value="ZnF_TAZ"/>
    <property type="match status" value="1"/>
</dbReference>
<reference evidence="15" key="1">
    <citation type="submission" date="2015-09" db="EMBL/GenBank/DDBJ databases">
        <title>Scylla olivacea transcriptome.</title>
        <authorList>
            <person name="Ikhwanuddin M."/>
        </authorList>
    </citation>
    <scope>NUCLEOTIDE SEQUENCE</scope>
</reference>
<dbReference type="AlphaFoldDB" id="A0A0P4W2N2"/>
<evidence type="ECO:0000256" key="9">
    <source>
        <dbReference type="ARBA" id="ARBA00023163"/>
    </source>
</evidence>
<feature type="region of interest" description="Disordered" evidence="13">
    <location>
        <begin position="1"/>
        <end position="93"/>
    </location>
</feature>
<dbReference type="Pfam" id="PF02135">
    <property type="entry name" value="zf-TAZ"/>
    <property type="match status" value="1"/>
</dbReference>
<dbReference type="EC" id="2.3.1.48" evidence="2"/>
<protein>
    <recommendedName>
        <fullName evidence="2">histone acetyltransferase</fullName>
        <ecNumber evidence="2">2.3.1.48</ecNumber>
    </recommendedName>
</protein>
<dbReference type="GO" id="GO:0008270">
    <property type="term" value="F:zinc ion binding"/>
    <property type="evidence" value="ECO:0007669"/>
    <property type="project" value="UniProtKB-KW"/>
</dbReference>
<comment type="subcellular location">
    <subcellularLocation>
        <location evidence="1">Nucleus</location>
    </subcellularLocation>
</comment>
<dbReference type="GO" id="GO:0005634">
    <property type="term" value="C:nucleus"/>
    <property type="evidence" value="ECO:0007669"/>
    <property type="project" value="UniProtKB-SubCell"/>
</dbReference>
<dbReference type="GO" id="GO:0004402">
    <property type="term" value="F:histone acetyltransferase activity"/>
    <property type="evidence" value="ECO:0007669"/>
    <property type="project" value="InterPro"/>
</dbReference>
<evidence type="ECO:0000313" key="15">
    <source>
        <dbReference type="EMBL" id="JAI59803.1"/>
    </source>
</evidence>
<evidence type="ECO:0000256" key="11">
    <source>
        <dbReference type="ARBA" id="ARBA00048017"/>
    </source>
</evidence>
<dbReference type="PANTHER" id="PTHR13808">
    <property type="entry name" value="CBP/P300-RELATED"/>
    <property type="match status" value="1"/>
</dbReference>
<sequence length="179" mass="18787">MDSNVGQTNAGIGPGQRPMGIGGMPPRYPNQEVMGMMGPLPRGPQPGPGLAGPGEQGVPGGPPVGPPGPMGSGPGAPGQMVPGQPRPNPADPEKQKLIQQQLVLLLHACKCLHRESQANGEVRQCNLPHCKTMKNVLTHMTTCQAGKSCPVPHCASSRQIISHWKNCTRHDCPVCEPLK</sequence>
<keyword evidence="4 12" id="KW-0479">Metal-binding</keyword>
<feature type="compositionally biased region" description="Pro residues" evidence="13">
    <location>
        <begin position="60"/>
        <end position="69"/>
    </location>
</feature>
<accession>A0A0P4W2N2</accession>
<evidence type="ECO:0000256" key="5">
    <source>
        <dbReference type="ARBA" id="ARBA00022771"/>
    </source>
</evidence>
<keyword evidence="6 12" id="KW-0862">Zinc</keyword>
<keyword evidence="7" id="KW-0156">Chromatin regulator</keyword>
<evidence type="ECO:0000256" key="12">
    <source>
        <dbReference type="PROSITE-ProRule" id="PRU00203"/>
    </source>
</evidence>
<dbReference type="FunFam" id="1.20.1020.10:FF:000002">
    <property type="entry name" value="E1A binding protein p300"/>
    <property type="match status" value="1"/>
</dbReference>
<evidence type="ECO:0000259" key="14">
    <source>
        <dbReference type="PROSITE" id="PS50134"/>
    </source>
</evidence>
<dbReference type="EMBL" id="GDRN01093886">
    <property type="protein sequence ID" value="JAI59803.1"/>
    <property type="molecule type" value="Transcribed_RNA"/>
</dbReference>
<keyword evidence="3" id="KW-0808">Transferase</keyword>
<dbReference type="InterPro" id="IPR000197">
    <property type="entry name" value="Znf_TAZ"/>
</dbReference>
<name>A0A0P4W2N2_SCYOL</name>
<keyword evidence="10" id="KW-0539">Nucleus</keyword>
<evidence type="ECO:0000256" key="2">
    <source>
        <dbReference type="ARBA" id="ARBA00013184"/>
    </source>
</evidence>
<dbReference type="SUPFAM" id="SSF57933">
    <property type="entry name" value="TAZ domain"/>
    <property type="match status" value="1"/>
</dbReference>
<feature type="zinc finger region" description="TAZ-type" evidence="12">
    <location>
        <begin position="91"/>
        <end position="178"/>
    </location>
</feature>
<dbReference type="PANTHER" id="PTHR13808:SF1">
    <property type="entry name" value="HISTONE ACETYLTRANSFERASE"/>
    <property type="match status" value="1"/>
</dbReference>
<dbReference type="GO" id="GO:0031490">
    <property type="term" value="F:chromatin DNA binding"/>
    <property type="evidence" value="ECO:0007669"/>
    <property type="project" value="TreeGrafter"/>
</dbReference>
<evidence type="ECO:0000256" key="13">
    <source>
        <dbReference type="SAM" id="MobiDB-lite"/>
    </source>
</evidence>
<dbReference type="GO" id="GO:0003713">
    <property type="term" value="F:transcription coactivator activity"/>
    <property type="evidence" value="ECO:0007669"/>
    <property type="project" value="TreeGrafter"/>
</dbReference>
<keyword evidence="5 12" id="KW-0863">Zinc-finger</keyword>
<dbReference type="GO" id="GO:0000123">
    <property type="term" value="C:histone acetyltransferase complex"/>
    <property type="evidence" value="ECO:0007669"/>
    <property type="project" value="TreeGrafter"/>
</dbReference>
<dbReference type="Gene3D" id="1.20.1020.10">
    <property type="entry name" value="TAZ domain"/>
    <property type="match status" value="1"/>
</dbReference>
<feature type="domain" description="TAZ-type" evidence="14">
    <location>
        <begin position="91"/>
        <end position="178"/>
    </location>
</feature>